<evidence type="ECO:0000313" key="1">
    <source>
        <dbReference type="EMBL" id="EDP19495.1"/>
    </source>
</evidence>
<evidence type="ECO:0000313" key="2">
    <source>
        <dbReference type="Proteomes" id="UP000005396"/>
    </source>
</evidence>
<protein>
    <submittedName>
        <fullName evidence="1">Uncharacterized protein</fullName>
    </submittedName>
</protein>
<name>A8RH72_ENTBW</name>
<dbReference type="EMBL" id="ABCC02000002">
    <property type="protein sequence ID" value="EDP19495.1"/>
    <property type="molecule type" value="Genomic_DNA"/>
</dbReference>
<sequence>MQNGIDIVIYGNSLFDRLIKLKIDEDILYKQFSVKLMCMNYYEVYIF</sequence>
<dbReference type="HOGENOM" id="CLU_3166369_0_0_9"/>
<reference evidence="1 2" key="1">
    <citation type="submission" date="2007-08" db="EMBL/GenBank/DDBJ databases">
        <authorList>
            <person name="Fulton L."/>
            <person name="Clifton S."/>
            <person name="Fulton B."/>
            <person name="Xu J."/>
            <person name="Minx P."/>
            <person name="Pepin K.H."/>
            <person name="Johnson M."/>
            <person name="Thiruvilangam P."/>
            <person name="Bhonagiri V."/>
            <person name="Nash W.E."/>
            <person name="Mardis E.R."/>
            <person name="Wilson R.K."/>
        </authorList>
    </citation>
    <scope>NUCLEOTIDE SEQUENCE [LARGE SCALE GENOMIC DNA]</scope>
    <source>
        <strain evidence="2">ATCC BAA-613 / DSM 15670 / CCUG 46953 / JCM 12243 / WAL 16351</strain>
    </source>
</reference>
<dbReference type="PaxDb" id="411902-CLOBOL_00332"/>
<gene>
    <name evidence="1" type="ORF">CLOBOL_00332</name>
</gene>
<organism evidence="1 2">
    <name type="scientific">Enterocloster bolteae (strain ATCC BAA-613 / DSM 15670 / CCUG 46953 / JCM 12243 / WAL 16351)</name>
    <name type="common">Clostridium bolteae</name>
    <dbReference type="NCBI Taxonomy" id="411902"/>
    <lineage>
        <taxon>Bacteria</taxon>
        <taxon>Bacillati</taxon>
        <taxon>Bacillota</taxon>
        <taxon>Clostridia</taxon>
        <taxon>Lachnospirales</taxon>
        <taxon>Lachnospiraceae</taxon>
        <taxon>Enterocloster</taxon>
    </lineage>
</organism>
<reference evidence="1 2" key="2">
    <citation type="submission" date="2007-09" db="EMBL/GenBank/DDBJ databases">
        <title>Draft genome sequence of Clostridium bolteae (ATCC BAA-613).</title>
        <authorList>
            <person name="Sudarsanam P."/>
            <person name="Ley R."/>
            <person name="Guruge J."/>
            <person name="Turnbaugh P.J."/>
            <person name="Mahowald M."/>
            <person name="Liep D."/>
            <person name="Gordon J."/>
        </authorList>
    </citation>
    <scope>NUCLEOTIDE SEQUENCE [LARGE SCALE GENOMIC DNA]</scope>
    <source>
        <strain evidence="2">ATCC BAA-613 / DSM 15670 / CCUG 46953 / JCM 12243 / WAL 16351</strain>
    </source>
</reference>
<comment type="caution">
    <text evidence="1">The sequence shown here is derived from an EMBL/GenBank/DDBJ whole genome shotgun (WGS) entry which is preliminary data.</text>
</comment>
<dbReference type="Proteomes" id="UP000005396">
    <property type="component" value="Unassembled WGS sequence"/>
</dbReference>
<dbReference type="AlphaFoldDB" id="A8RH72"/>
<proteinExistence type="predicted"/>
<accession>A8RH72</accession>